<dbReference type="Gene3D" id="3.40.50.2000">
    <property type="entry name" value="Glycogen Phosphorylase B"/>
    <property type="match status" value="2"/>
</dbReference>
<dbReference type="AlphaFoldDB" id="A0A193CB49"/>
<dbReference type="Pfam" id="PF06722">
    <property type="entry name" value="EryCIII-like_C"/>
    <property type="match status" value="1"/>
</dbReference>
<dbReference type="KEGG" id="aori:SD37_10865"/>
<dbReference type="GO" id="GO:0017000">
    <property type="term" value="P:antibiotic biosynthetic process"/>
    <property type="evidence" value="ECO:0007669"/>
    <property type="project" value="UniProtKB-ARBA"/>
</dbReference>
<gene>
    <name evidence="2" type="ORF">SD37_10865</name>
</gene>
<dbReference type="EMBL" id="CP016174">
    <property type="protein sequence ID" value="ANN21702.1"/>
    <property type="molecule type" value="Genomic_DNA"/>
</dbReference>
<dbReference type="PANTHER" id="PTHR48050">
    <property type="entry name" value="STEROL 3-BETA-GLUCOSYLTRANSFERASE"/>
    <property type="match status" value="1"/>
</dbReference>
<keyword evidence="3" id="KW-1185">Reference proteome</keyword>
<feature type="domain" description="Erythromycin biosynthesis protein CIII-like C-terminal" evidence="1">
    <location>
        <begin position="244"/>
        <end position="380"/>
    </location>
</feature>
<sequence length="383" mass="40439">MRILCTVTGAPSHAREMIPAASALARAGHEVLVACVPRLVEEFTSAGLEAVAALPDQAECWSESIDTGHDQVIKVIAGRPLLSRGYPDLLRIATGYGPDLVLRDGMELCGCLVAEHLGVPHVATPSGAVNTLDPALIAPLLNERRAEFGLTVQDDPLAIYRYGRIDSLPPRYSFAADGIPPALAYRQPAAGNGCALPAWITELDPGKPLVYGAIGVALPMAAKSLDNGIASTMPADPVRALTALVDALSEVDCETIVSTGGVRFPRSGTPPNVRLVDHVPQPLLLETVQLFVTHGGYNSVREALRAGVPMVVAPLFGDQLDNARKVAELGLGEQAGSSEIADVCRKVLDSAEITARARHAQRELLALPHVDEIAERLVALARS</sequence>
<dbReference type="SUPFAM" id="SSF53756">
    <property type="entry name" value="UDP-Glycosyltransferase/glycogen phosphorylase"/>
    <property type="match status" value="1"/>
</dbReference>
<organism evidence="2 3">
    <name type="scientific">Amycolatopsis orientalis</name>
    <name type="common">Nocardia orientalis</name>
    <dbReference type="NCBI Taxonomy" id="31958"/>
    <lineage>
        <taxon>Bacteria</taxon>
        <taxon>Bacillati</taxon>
        <taxon>Actinomycetota</taxon>
        <taxon>Actinomycetes</taxon>
        <taxon>Pseudonocardiales</taxon>
        <taxon>Pseudonocardiaceae</taxon>
        <taxon>Amycolatopsis</taxon>
    </lineage>
</organism>
<dbReference type="GO" id="GO:0016758">
    <property type="term" value="F:hexosyltransferase activity"/>
    <property type="evidence" value="ECO:0007669"/>
    <property type="project" value="UniProtKB-ARBA"/>
</dbReference>
<evidence type="ECO:0000259" key="1">
    <source>
        <dbReference type="Pfam" id="PF06722"/>
    </source>
</evidence>
<dbReference type="SMR" id="A0A193CB49"/>
<dbReference type="InterPro" id="IPR050426">
    <property type="entry name" value="Glycosyltransferase_28"/>
</dbReference>
<dbReference type="InterPro" id="IPR010610">
    <property type="entry name" value="EryCIII-like_C"/>
</dbReference>
<protein>
    <recommendedName>
        <fullName evidence="1">Erythromycin biosynthesis protein CIII-like C-terminal domain-containing protein</fullName>
    </recommendedName>
</protein>
<dbReference type="InterPro" id="IPR002213">
    <property type="entry name" value="UDP_glucos_trans"/>
</dbReference>
<name>A0A193CB49_AMYOR</name>
<dbReference type="CDD" id="cd03784">
    <property type="entry name" value="GT1_Gtf-like"/>
    <property type="match status" value="1"/>
</dbReference>
<dbReference type="GO" id="GO:0008194">
    <property type="term" value="F:UDP-glycosyltransferase activity"/>
    <property type="evidence" value="ECO:0007669"/>
    <property type="project" value="InterPro"/>
</dbReference>
<dbReference type="STRING" id="31958.SD37_10865"/>
<accession>A0A193CB49</accession>
<evidence type="ECO:0000313" key="3">
    <source>
        <dbReference type="Proteomes" id="UP000093695"/>
    </source>
</evidence>
<evidence type="ECO:0000313" key="2">
    <source>
        <dbReference type="EMBL" id="ANN21702.1"/>
    </source>
</evidence>
<dbReference type="Proteomes" id="UP000093695">
    <property type="component" value="Chromosome"/>
</dbReference>
<reference evidence="2 3" key="1">
    <citation type="journal article" date="2015" name="Genome Announc.">
        <title>Draft Genome Sequence of Norvancomycin-Producing Strain Amycolatopsis orientalis CPCC200066.</title>
        <authorList>
            <person name="Lei X."/>
            <person name="Yuan F."/>
            <person name="Shi Y."/>
            <person name="Li X."/>
            <person name="Wang L."/>
            <person name="Hong B."/>
        </authorList>
    </citation>
    <scope>NUCLEOTIDE SEQUENCE [LARGE SCALE GENOMIC DNA]</scope>
    <source>
        <strain evidence="2 3">B-37</strain>
    </source>
</reference>
<dbReference type="PANTHER" id="PTHR48050:SF13">
    <property type="entry name" value="STEROL 3-BETA-GLUCOSYLTRANSFERASE UGT80A2"/>
    <property type="match status" value="1"/>
</dbReference>
<proteinExistence type="predicted"/>